<dbReference type="EMBL" id="JAMOIL010000017">
    <property type="protein sequence ID" value="MCM0621390.1"/>
    <property type="molecule type" value="Genomic_DNA"/>
</dbReference>
<keyword evidence="6 7" id="KW-0472">Membrane</keyword>
<keyword evidence="10" id="KW-1185">Reference proteome</keyword>
<dbReference type="PANTHER" id="PTHR43163">
    <property type="entry name" value="DIPEPTIDE TRANSPORT SYSTEM PERMEASE PROTEIN DPPB-RELATED"/>
    <property type="match status" value="1"/>
</dbReference>
<dbReference type="PROSITE" id="PS50928">
    <property type="entry name" value="ABC_TM1"/>
    <property type="match status" value="1"/>
</dbReference>
<dbReference type="Gene3D" id="1.10.3720.10">
    <property type="entry name" value="MetI-like"/>
    <property type="match status" value="1"/>
</dbReference>
<evidence type="ECO:0000256" key="5">
    <source>
        <dbReference type="ARBA" id="ARBA00022989"/>
    </source>
</evidence>
<keyword evidence="3" id="KW-1003">Cell membrane</keyword>
<proteinExistence type="inferred from homology"/>
<feature type="transmembrane region" description="Helical" evidence="7">
    <location>
        <begin position="12"/>
        <end position="29"/>
    </location>
</feature>
<dbReference type="InterPro" id="IPR000515">
    <property type="entry name" value="MetI-like"/>
</dbReference>
<dbReference type="CDD" id="cd06261">
    <property type="entry name" value="TM_PBP2"/>
    <property type="match status" value="1"/>
</dbReference>
<keyword evidence="4 7" id="KW-0812">Transmembrane</keyword>
<dbReference type="PANTHER" id="PTHR43163:SF3">
    <property type="entry name" value="PEPTIDE ABC TRANSPORTER PERMEASE PROTEIN"/>
    <property type="match status" value="1"/>
</dbReference>
<dbReference type="Pfam" id="PF00528">
    <property type="entry name" value="BPD_transp_1"/>
    <property type="match status" value="1"/>
</dbReference>
<gene>
    <name evidence="9" type="ORF">M8330_13930</name>
</gene>
<evidence type="ECO:0000313" key="10">
    <source>
        <dbReference type="Proteomes" id="UP001139485"/>
    </source>
</evidence>
<feature type="transmembrane region" description="Helical" evidence="7">
    <location>
        <begin position="97"/>
        <end position="121"/>
    </location>
</feature>
<dbReference type="RefSeq" id="WP_250827821.1">
    <property type="nucleotide sequence ID" value="NZ_JAMOIL010000017.1"/>
</dbReference>
<feature type="transmembrane region" description="Helical" evidence="7">
    <location>
        <begin position="234"/>
        <end position="260"/>
    </location>
</feature>
<feature type="transmembrane region" description="Helical" evidence="7">
    <location>
        <begin position="174"/>
        <end position="196"/>
    </location>
</feature>
<evidence type="ECO:0000256" key="3">
    <source>
        <dbReference type="ARBA" id="ARBA00022475"/>
    </source>
</evidence>
<evidence type="ECO:0000256" key="1">
    <source>
        <dbReference type="ARBA" id="ARBA00004651"/>
    </source>
</evidence>
<accession>A0A9X2D8Q1</accession>
<dbReference type="InterPro" id="IPR045621">
    <property type="entry name" value="BPD_transp_1_N"/>
</dbReference>
<evidence type="ECO:0000259" key="8">
    <source>
        <dbReference type="PROSITE" id="PS50928"/>
    </source>
</evidence>
<protein>
    <submittedName>
        <fullName evidence="9">ABC transporter permease</fullName>
    </submittedName>
</protein>
<feature type="domain" description="ABC transmembrane type-1" evidence="8">
    <location>
        <begin position="95"/>
        <end position="303"/>
    </location>
</feature>
<dbReference type="Pfam" id="PF19300">
    <property type="entry name" value="BPD_transp_1_N"/>
    <property type="match status" value="1"/>
</dbReference>
<evidence type="ECO:0000256" key="7">
    <source>
        <dbReference type="RuleBase" id="RU363032"/>
    </source>
</evidence>
<name>A0A9X2D8Q1_9ACTN</name>
<feature type="transmembrane region" description="Helical" evidence="7">
    <location>
        <begin position="280"/>
        <end position="302"/>
    </location>
</feature>
<dbReference type="AlphaFoldDB" id="A0A9X2D8Q1"/>
<keyword evidence="2 7" id="KW-0813">Transport</keyword>
<reference evidence="9" key="1">
    <citation type="submission" date="2022-05" db="EMBL/GenBank/DDBJ databases">
        <authorList>
            <person name="Tuo L."/>
        </authorList>
    </citation>
    <scope>NUCLEOTIDE SEQUENCE</scope>
    <source>
        <strain evidence="9">BSK12Z-4</strain>
    </source>
</reference>
<dbReference type="SUPFAM" id="SSF161098">
    <property type="entry name" value="MetI-like"/>
    <property type="match status" value="1"/>
</dbReference>
<comment type="subcellular location">
    <subcellularLocation>
        <location evidence="1 7">Cell membrane</location>
        <topology evidence="1 7">Multi-pass membrane protein</topology>
    </subcellularLocation>
</comment>
<comment type="similarity">
    <text evidence="7">Belongs to the binding-protein-dependent transport system permease family.</text>
</comment>
<sequence>MLLFLTRKVGAALSLVVVVASITFFMLYASGSDPVANLLGQSATAAQIETRRAELGLDRPVLTQFLEWWGHLLRGDLGTSWTNRQPVMATLLTRVPVTLSLAIAATVVAAVVGTALGTLAARFRGVVDVVLQLVVVVGFALPAFWFAVLLSQTFAIRLGWFPAVGYTPLVESPAAWLSSITLPVVALAAGVTASIAQQVRNSVIEVERRDFVRALRSRGIGPGRILVAHTLRNAAPAALTVLSLQFIGLLGGAIIIENIYALPGIGALAISATNVGDVPVVMGIVLVTVVIVVVVNLVLDLLQGLLNPKARTR</sequence>
<evidence type="ECO:0000256" key="2">
    <source>
        <dbReference type="ARBA" id="ARBA00022448"/>
    </source>
</evidence>
<evidence type="ECO:0000313" key="9">
    <source>
        <dbReference type="EMBL" id="MCM0621390.1"/>
    </source>
</evidence>
<dbReference type="Proteomes" id="UP001139485">
    <property type="component" value="Unassembled WGS sequence"/>
</dbReference>
<evidence type="ECO:0000256" key="4">
    <source>
        <dbReference type="ARBA" id="ARBA00022692"/>
    </source>
</evidence>
<keyword evidence="5 7" id="KW-1133">Transmembrane helix</keyword>
<feature type="transmembrane region" description="Helical" evidence="7">
    <location>
        <begin position="133"/>
        <end position="154"/>
    </location>
</feature>
<dbReference type="GO" id="GO:0005886">
    <property type="term" value="C:plasma membrane"/>
    <property type="evidence" value="ECO:0007669"/>
    <property type="project" value="UniProtKB-SubCell"/>
</dbReference>
<dbReference type="InterPro" id="IPR035906">
    <property type="entry name" value="MetI-like_sf"/>
</dbReference>
<organism evidence="9 10">
    <name type="scientific">Nocardioides bruguierae</name>
    <dbReference type="NCBI Taxonomy" id="2945102"/>
    <lineage>
        <taxon>Bacteria</taxon>
        <taxon>Bacillati</taxon>
        <taxon>Actinomycetota</taxon>
        <taxon>Actinomycetes</taxon>
        <taxon>Propionibacteriales</taxon>
        <taxon>Nocardioidaceae</taxon>
        <taxon>Nocardioides</taxon>
    </lineage>
</organism>
<dbReference type="GO" id="GO:0055085">
    <property type="term" value="P:transmembrane transport"/>
    <property type="evidence" value="ECO:0007669"/>
    <property type="project" value="InterPro"/>
</dbReference>
<evidence type="ECO:0000256" key="6">
    <source>
        <dbReference type="ARBA" id="ARBA00023136"/>
    </source>
</evidence>
<comment type="caution">
    <text evidence="9">The sequence shown here is derived from an EMBL/GenBank/DDBJ whole genome shotgun (WGS) entry which is preliminary data.</text>
</comment>